<feature type="region of interest" description="Disordered" evidence="4">
    <location>
        <begin position="47"/>
        <end position="66"/>
    </location>
</feature>
<dbReference type="AlphaFoldDB" id="A0A6S6QXW4"/>
<feature type="binding site" evidence="3">
    <location>
        <position position="31"/>
    </location>
    <ligand>
        <name>Zn(2+)</name>
        <dbReference type="ChEBI" id="CHEBI:29105"/>
    </ligand>
</feature>
<evidence type="ECO:0000313" key="5">
    <source>
        <dbReference type="EMBL" id="BCJ91871.1"/>
    </source>
</evidence>
<dbReference type="PANTHER" id="PTHR36150">
    <property type="entry name" value="DNA GYRASE INHIBITOR YACG"/>
    <property type="match status" value="1"/>
</dbReference>
<dbReference type="InterPro" id="IPR013088">
    <property type="entry name" value="Znf_NHR/GATA"/>
</dbReference>
<evidence type="ECO:0000256" key="4">
    <source>
        <dbReference type="SAM" id="MobiDB-lite"/>
    </source>
</evidence>
<keyword evidence="6" id="KW-1185">Reference proteome</keyword>
<dbReference type="Pfam" id="PF03884">
    <property type="entry name" value="YacG"/>
    <property type="match status" value="1"/>
</dbReference>
<dbReference type="EMBL" id="AP023361">
    <property type="protein sequence ID" value="BCJ91871.1"/>
    <property type="molecule type" value="Genomic_DNA"/>
</dbReference>
<sequence>MPADVSNAGKAAKPRCPICGKPAVAAHIPFCSTKCADIDLNRWLGGEYRIPTDERPDAAPPPEGED</sequence>
<dbReference type="GO" id="GO:0008657">
    <property type="term" value="F:DNA topoisomerase type II (double strand cut, ATP-hydrolyzing) inhibitor activity"/>
    <property type="evidence" value="ECO:0007669"/>
    <property type="project" value="UniProtKB-UniRule"/>
</dbReference>
<gene>
    <name evidence="3" type="primary">yacG</name>
    <name evidence="5" type="ORF">IZ6_26060</name>
</gene>
<keyword evidence="2 3" id="KW-0862">Zinc</keyword>
<name>A0A6S6QXW4_9HYPH</name>
<dbReference type="InterPro" id="IPR005584">
    <property type="entry name" value="DNA_gyrase_inhibitor_YacG"/>
</dbReference>
<dbReference type="GO" id="GO:0008270">
    <property type="term" value="F:zinc ion binding"/>
    <property type="evidence" value="ECO:0007669"/>
    <property type="project" value="UniProtKB-UniRule"/>
</dbReference>
<comment type="similarity">
    <text evidence="3">Belongs to the DNA gyrase inhibitor YacG family.</text>
</comment>
<accession>A0A6S6QXW4</accession>
<feature type="binding site" evidence="3">
    <location>
        <position position="19"/>
    </location>
    <ligand>
        <name>Zn(2+)</name>
        <dbReference type="ChEBI" id="CHEBI:29105"/>
    </ligand>
</feature>
<dbReference type="KEGG" id="tso:IZ6_26060"/>
<dbReference type="Proteomes" id="UP000515317">
    <property type="component" value="Chromosome"/>
</dbReference>
<dbReference type="Gene3D" id="3.30.50.10">
    <property type="entry name" value="Erythroid Transcription Factor GATA-1, subunit A"/>
    <property type="match status" value="1"/>
</dbReference>
<organism evidence="5 6">
    <name type="scientific">Terrihabitans soli</name>
    <dbReference type="NCBI Taxonomy" id="708113"/>
    <lineage>
        <taxon>Bacteria</taxon>
        <taxon>Pseudomonadati</taxon>
        <taxon>Pseudomonadota</taxon>
        <taxon>Alphaproteobacteria</taxon>
        <taxon>Hyphomicrobiales</taxon>
        <taxon>Terrihabitans</taxon>
    </lineage>
</organism>
<reference evidence="5 6" key="1">
    <citation type="submission" date="2020-08" db="EMBL/GenBank/DDBJ databases">
        <title>Genome sequence of Rhizobiales bacterium strain IZ6.</title>
        <authorList>
            <person name="Nakai R."/>
            <person name="Naganuma T."/>
        </authorList>
    </citation>
    <scope>NUCLEOTIDE SEQUENCE [LARGE SCALE GENOMIC DNA]</scope>
    <source>
        <strain evidence="5 6">IZ6</strain>
    </source>
</reference>
<comment type="cofactor">
    <cofactor evidence="3">
        <name>Zn(2+)</name>
        <dbReference type="ChEBI" id="CHEBI:29105"/>
    </cofactor>
    <text evidence="3">Binds 1 zinc ion.</text>
</comment>
<evidence type="ECO:0000256" key="3">
    <source>
        <dbReference type="HAMAP-Rule" id="MF_00649"/>
    </source>
</evidence>
<feature type="binding site" evidence="3">
    <location>
        <position position="16"/>
    </location>
    <ligand>
        <name>Zn(2+)</name>
        <dbReference type="ChEBI" id="CHEBI:29105"/>
    </ligand>
</feature>
<dbReference type="GO" id="GO:0006355">
    <property type="term" value="P:regulation of DNA-templated transcription"/>
    <property type="evidence" value="ECO:0007669"/>
    <property type="project" value="InterPro"/>
</dbReference>
<evidence type="ECO:0000256" key="1">
    <source>
        <dbReference type="ARBA" id="ARBA00022723"/>
    </source>
</evidence>
<protein>
    <recommendedName>
        <fullName evidence="3">DNA gyrase inhibitor YacG</fullName>
    </recommendedName>
</protein>
<dbReference type="PANTHER" id="PTHR36150:SF1">
    <property type="entry name" value="DNA GYRASE INHIBITOR YACG"/>
    <property type="match status" value="1"/>
</dbReference>
<comment type="function">
    <text evidence="3">Inhibits all the catalytic activities of DNA gyrase by preventing its interaction with DNA. Acts by binding directly to the C-terminal domain of GyrB, which probably disrupts DNA binding by the gyrase.</text>
</comment>
<dbReference type="SUPFAM" id="SSF57716">
    <property type="entry name" value="Glucocorticoid receptor-like (DNA-binding domain)"/>
    <property type="match status" value="1"/>
</dbReference>
<dbReference type="HAMAP" id="MF_00649">
    <property type="entry name" value="DNA_gyrase_inhibitor_YacG"/>
    <property type="match status" value="1"/>
</dbReference>
<proteinExistence type="inferred from homology"/>
<keyword evidence="1 3" id="KW-0479">Metal-binding</keyword>
<comment type="subunit">
    <text evidence="3">Interacts with GyrB.</text>
</comment>
<evidence type="ECO:0000256" key="2">
    <source>
        <dbReference type="ARBA" id="ARBA00022833"/>
    </source>
</evidence>
<evidence type="ECO:0000313" key="6">
    <source>
        <dbReference type="Proteomes" id="UP000515317"/>
    </source>
</evidence>
<dbReference type="RefSeq" id="WP_222875490.1">
    <property type="nucleotide sequence ID" value="NZ_AP023361.1"/>
</dbReference>
<feature type="binding site" evidence="3">
    <location>
        <position position="35"/>
    </location>
    <ligand>
        <name>Zn(2+)</name>
        <dbReference type="ChEBI" id="CHEBI:29105"/>
    </ligand>
</feature>